<sequence>MAKPKFDPDSAFKKIVSKNQESETIEEAKDSRPSKKKKATEGTKQMSYYLTPEIIKKLSIASAYSGKTLSNLVQESLENYLDKVIEENK</sequence>
<dbReference type="Proteomes" id="UP001314903">
    <property type="component" value="Unassembled WGS sequence"/>
</dbReference>
<name>A0ABS4KMI7_9FIRM</name>
<comment type="caution">
    <text evidence="2">The sequence shown here is derived from an EMBL/GenBank/DDBJ whole genome shotgun (WGS) entry which is preliminary data.</text>
</comment>
<proteinExistence type="predicted"/>
<evidence type="ECO:0000313" key="2">
    <source>
        <dbReference type="EMBL" id="MBP2028990.1"/>
    </source>
</evidence>
<keyword evidence="3" id="KW-1185">Reference proteome</keyword>
<evidence type="ECO:0000313" key="3">
    <source>
        <dbReference type="Proteomes" id="UP001314903"/>
    </source>
</evidence>
<feature type="compositionally biased region" description="Basic and acidic residues" evidence="1">
    <location>
        <begin position="1"/>
        <end position="12"/>
    </location>
</feature>
<reference evidence="2 3" key="1">
    <citation type="submission" date="2021-03" db="EMBL/GenBank/DDBJ databases">
        <title>Genomic Encyclopedia of Type Strains, Phase IV (KMG-IV): sequencing the most valuable type-strain genomes for metagenomic binning, comparative biology and taxonomic classification.</title>
        <authorList>
            <person name="Goeker M."/>
        </authorList>
    </citation>
    <scope>NUCLEOTIDE SEQUENCE [LARGE SCALE GENOMIC DNA]</scope>
    <source>
        <strain evidence="2 3">DSM 27512</strain>
    </source>
</reference>
<dbReference type="SUPFAM" id="SSF47598">
    <property type="entry name" value="Ribbon-helix-helix"/>
    <property type="match status" value="1"/>
</dbReference>
<evidence type="ECO:0000256" key="1">
    <source>
        <dbReference type="SAM" id="MobiDB-lite"/>
    </source>
</evidence>
<gene>
    <name evidence="2" type="ORF">J2Z35_002828</name>
</gene>
<dbReference type="EMBL" id="JAGGLI010000054">
    <property type="protein sequence ID" value="MBP2028990.1"/>
    <property type="molecule type" value="Genomic_DNA"/>
</dbReference>
<dbReference type="InterPro" id="IPR010985">
    <property type="entry name" value="Ribbon_hlx_hlx"/>
</dbReference>
<organism evidence="2 3">
    <name type="scientific">Acetoanaerobium pronyense</name>
    <dbReference type="NCBI Taxonomy" id="1482736"/>
    <lineage>
        <taxon>Bacteria</taxon>
        <taxon>Bacillati</taxon>
        <taxon>Bacillota</taxon>
        <taxon>Clostridia</taxon>
        <taxon>Peptostreptococcales</taxon>
        <taxon>Filifactoraceae</taxon>
        <taxon>Acetoanaerobium</taxon>
    </lineage>
</organism>
<dbReference type="RefSeq" id="WP_209662045.1">
    <property type="nucleotide sequence ID" value="NZ_JAGGLI010000054.1"/>
</dbReference>
<feature type="region of interest" description="Disordered" evidence="1">
    <location>
        <begin position="1"/>
        <end position="43"/>
    </location>
</feature>
<accession>A0ABS4KMI7</accession>
<evidence type="ECO:0008006" key="4">
    <source>
        <dbReference type="Google" id="ProtNLM"/>
    </source>
</evidence>
<protein>
    <recommendedName>
        <fullName evidence="4">CopG family transcriptional regulator</fullName>
    </recommendedName>
</protein>